<feature type="non-terminal residue" evidence="2">
    <location>
        <position position="1"/>
    </location>
</feature>
<protein>
    <submittedName>
        <fullName evidence="2">SPASM domain-containing protein</fullName>
    </submittedName>
</protein>
<dbReference type="InterPro" id="IPR058240">
    <property type="entry name" value="rSAM_sf"/>
</dbReference>
<reference evidence="2" key="1">
    <citation type="submission" date="2020-06" db="EMBL/GenBank/DDBJ databases">
        <title>Legume-microbial interactions unlock mineral nutrients during tropical forest succession.</title>
        <authorList>
            <person name="Epihov D.Z."/>
        </authorList>
    </citation>
    <scope>NUCLEOTIDE SEQUENCE [LARGE SCALE GENOMIC DNA]</scope>
    <source>
        <strain evidence="2">Pan2503</strain>
    </source>
</reference>
<evidence type="ECO:0000313" key="3">
    <source>
        <dbReference type="Proteomes" id="UP000567293"/>
    </source>
</evidence>
<sequence length="121" mass="13560">CHAAPVIPGLKFENVKNRSLREIWECSEAFQKFRREDWMQEPCKSCDRRAQDFGGCRCQAMLLTADATATDPVCSLAPQRPKVDAILRQINDHGAQGTGSAATPITIQSDKIQWLYRPNPS</sequence>
<dbReference type="InterPro" id="IPR050377">
    <property type="entry name" value="Radical_SAM_PqqE_MftC-like"/>
</dbReference>
<dbReference type="InterPro" id="IPR023885">
    <property type="entry name" value="4Fe4S-binding_SPASM_dom"/>
</dbReference>
<name>A0A7V8SZU2_9BACT</name>
<dbReference type="Proteomes" id="UP000567293">
    <property type="component" value="Unassembled WGS sequence"/>
</dbReference>
<evidence type="ECO:0000313" key="2">
    <source>
        <dbReference type="EMBL" id="MBA0088082.1"/>
    </source>
</evidence>
<keyword evidence="3" id="KW-1185">Reference proteome</keyword>
<dbReference type="PANTHER" id="PTHR11228">
    <property type="entry name" value="RADICAL SAM DOMAIN PROTEIN"/>
    <property type="match status" value="1"/>
</dbReference>
<accession>A0A7V8SZU2</accession>
<comment type="caution">
    <text evidence="2">The sequence shown here is derived from an EMBL/GenBank/DDBJ whole genome shotgun (WGS) entry which is preliminary data.</text>
</comment>
<organism evidence="2 3">
    <name type="scientific">Candidatus Acidiferrum panamense</name>
    <dbReference type="NCBI Taxonomy" id="2741543"/>
    <lineage>
        <taxon>Bacteria</taxon>
        <taxon>Pseudomonadati</taxon>
        <taxon>Acidobacteriota</taxon>
        <taxon>Terriglobia</taxon>
        <taxon>Candidatus Acidiferrales</taxon>
        <taxon>Candidatus Acidiferrum</taxon>
    </lineage>
</organism>
<evidence type="ECO:0000259" key="1">
    <source>
        <dbReference type="Pfam" id="PF13186"/>
    </source>
</evidence>
<feature type="domain" description="4Fe4S-binding SPASM" evidence="1">
    <location>
        <begin position="10"/>
        <end position="47"/>
    </location>
</feature>
<dbReference type="EMBL" id="JACDQQ010002328">
    <property type="protein sequence ID" value="MBA0088082.1"/>
    <property type="molecule type" value="Genomic_DNA"/>
</dbReference>
<dbReference type="Pfam" id="PF13186">
    <property type="entry name" value="SPASM"/>
    <property type="match status" value="1"/>
</dbReference>
<dbReference type="SUPFAM" id="SSF102114">
    <property type="entry name" value="Radical SAM enzymes"/>
    <property type="match status" value="1"/>
</dbReference>
<dbReference type="PANTHER" id="PTHR11228:SF7">
    <property type="entry name" value="PQQA PEPTIDE CYCLASE"/>
    <property type="match status" value="1"/>
</dbReference>
<proteinExistence type="predicted"/>
<dbReference type="AlphaFoldDB" id="A0A7V8SZU2"/>
<gene>
    <name evidence="2" type="ORF">HRJ53_24115</name>
</gene>